<proteinExistence type="predicted"/>
<dbReference type="RefSeq" id="WP_030433233.1">
    <property type="nucleotide sequence ID" value="NZ_LT629701.1"/>
</dbReference>
<dbReference type="Pfam" id="PF01740">
    <property type="entry name" value="STAS"/>
    <property type="match status" value="1"/>
</dbReference>
<dbReference type="PROSITE" id="PS50801">
    <property type="entry name" value="STAS"/>
    <property type="match status" value="1"/>
</dbReference>
<dbReference type="SUPFAM" id="SSF52091">
    <property type="entry name" value="SpoIIaa-like"/>
    <property type="match status" value="1"/>
</dbReference>
<protein>
    <submittedName>
        <fullName evidence="2">Anti-anti-sigma factor</fullName>
    </submittedName>
</protein>
<feature type="domain" description="STAS" evidence="1">
    <location>
        <begin position="1"/>
        <end position="102"/>
    </location>
</feature>
<evidence type="ECO:0000313" key="3">
    <source>
        <dbReference type="Proteomes" id="UP000183376"/>
    </source>
</evidence>
<name>A0A1G9SLS4_ALLAB</name>
<evidence type="ECO:0000259" key="1">
    <source>
        <dbReference type="PROSITE" id="PS50801"/>
    </source>
</evidence>
<organism evidence="2 3">
    <name type="scientific">Allokutzneria albata</name>
    <name type="common">Kibdelosporangium albatum</name>
    <dbReference type="NCBI Taxonomy" id="211114"/>
    <lineage>
        <taxon>Bacteria</taxon>
        <taxon>Bacillati</taxon>
        <taxon>Actinomycetota</taxon>
        <taxon>Actinomycetes</taxon>
        <taxon>Pseudonocardiales</taxon>
        <taxon>Pseudonocardiaceae</taxon>
        <taxon>Allokutzneria</taxon>
    </lineage>
</organism>
<evidence type="ECO:0000313" key="2">
    <source>
        <dbReference type="EMBL" id="SDM36381.1"/>
    </source>
</evidence>
<dbReference type="InterPro" id="IPR036513">
    <property type="entry name" value="STAS_dom_sf"/>
</dbReference>
<dbReference type="STRING" id="211114.SAMN04489726_1257"/>
<dbReference type="EMBL" id="LT629701">
    <property type="protein sequence ID" value="SDM36381.1"/>
    <property type="molecule type" value="Genomic_DNA"/>
</dbReference>
<dbReference type="Proteomes" id="UP000183376">
    <property type="component" value="Chromosome I"/>
</dbReference>
<reference evidence="2 3" key="1">
    <citation type="submission" date="2016-10" db="EMBL/GenBank/DDBJ databases">
        <authorList>
            <person name="de Groot N.N."/>
        </authorList>
    </citation>
    <scope>NUCLEOTIDE SEQUENCE [LARGE SCALE GENOMIC DNA]</scope>
    <source>
        <strain evidence="2 3">DSM 44149</strain>
    </source>
</reference>
<dbReference type="Gene3D" id="3.30.750.24">
    <property type="entry name" value="STAS domain"/>
    <property type="match status" value="1"/>
</dbReference>
<dbReference type="AlphaFoldDB" id="A0A1G9SLS4"/>
<accession>A0A1G9SLS4</accession>
<keyword evidence="3" id="KW-1185">Reference proteome</keyword>
<gene>
    <name evidence="2" type="ORF">SAMN04489726_1257</name>
</gene>
<dbReference type="InterPro" id="IPR002645">
    <property type="entry name" value="STAS_dom"/>
</dbReference>
<sequence>MIRLPLSGVLNMASAPEVLRRVHRAVASAPRGTCVVLDLDDVVLLAAAGLTTLVAARQFGRAVGVPVRFVCTQPRLVKLIRQCGLEDELPVHHDAPTAVRGLPPAPRSPQ</sequence>